<sequence>MKILYLSLVFGVVTFTTSCKKEKSEPNEPYKIAKPSATDGTIYALDINESVVNWSGSKPGGKHTGIIKLKEGFITLKDTVITSGRFFMDMNTITVTDLKPEDGKTDLENHLKGLGDKKQKDHFFNVTKYPTSDFKITKVEKAEGNFLIYGNLSIKGITKAVNFPATLTINQKEVTINSDTLTLNRTYFNVKYASKSLFGDLKDKFINDDIKIQVKIRATR</sequence>
<name>A0A4Q1K2Z5_9FLAO</name>
<dbReference type="PANTHER" id="PTHR34406:SF1">
    <property type="entry name" value="PROTEIN YCEI"/>
    <property type="match status" value="1"/>
</dbReference>
<dbReference type="OrthoDB" id="951410at2"/>
<dbReference type="SUPFAM" id="SSF101874">
    <property type="entry name" value="YceI-like"/>
    <property type="match status" value="1"/>
</dbReference>
<feature type="domain" description="Lipid/polyisoprenoid-binding YceI-like" evidence="1">
    <location>
        <begin position="42"/>
        <end position="219"/>
    </location>
</feature>
<dbReference type="InterPro" id="IPR007372">
    <property type="entry name" value="Lipid/polyisoprenoid-bd_YceI"/>
</dbReference>
<protein>
    <submittedName>
        <fullName evidence="2">YceI family protein</fullName>
    </submittedName>
</protein>
<comment type="caution">
    <text evidence="2">The sequence shown here is derived from an EMBL/GenBank/DDBJ whole genome shotgun (WGS) entry which is preliminary data.</text>
</comment>
<dbReference type="InterPro" id="IPR036761">
    <property type="entry name" value="TTHA0802/YceI-like_sf"/>
</dbReference>
<dbReference type="PROSITE" id="PS51257">
    <property type="entry name" value="PROKAR_LIPOPROTEIN"/>
    <property type="match status" value="1"/>
</dbReference>
<proteinExistence type="predicted"/>
<gene>
    <name evidence="2" type="ORF">EQG63_08765</name>
</gene>
<evidence type="ECO:0000313" key="3">
    <source>
        <dbReference type="Proteomes" id="UP000290283"/>
    </source>
</evidence>
<dbReference type="SMART" id="SM00867">
    <property type="entry name" value="YceI"/>
    <property type="match status" value="1"/>
</dbReference>
<evidence type="ECO:0000259" key="1">
    <source>
        <dbReference type="SMART" id="SM00867"/>
    </source>
</evidence>
<dbReference type="PANTHER" id="PTHR34406">
    <property type="entry name" value="PROTEIN YCEI"/>
    <property type="match status" value="1"/>
</dbReference>
<dbReference type="Proteomes" id="UP000290283">
    <property type="component" value="Unassembled WGS sequence"/>
</dbReference>
<keyword evidence="3" id="KW-1185">Reference proteome</keyword>
<accession>A0A4Q1K2Z5</accession>
<organism evidence="2 3">
    <name type="scientific">Flavobacterium amnicola</name>
    <dbReference type="NCBI Taxonomy" id="2506422"/>
    <lineage>
        <taxon>Bacteria</taxon>
        <taxon>Pseudomonadati</taxon>
        <taxon>Bacteroidota</taxon>
        <taxon>Flavobacteriia</taxon>
        <taxon>Flavobacteriales</taxon>
        <taxon>Flavobacteriaceae</taxon>
        <taxon>Flavobacterium</taxon>
    </lineage>
</organism>
<dbReference type="Pfam" id="PF04264">
    <property type="entry name" value="YceI"/>
    <property type="match status" value="1"/>
</dbReference>
<dbReference type="AlphaFoldDB" id="A0A4Q1K2Z5"/>
<evidence type="ECO:0000313" key="2">
    <source>
        <dbReference type="EMBL" id="RXR18349.1"/>
    </source>
</evidence>
<dbReference type="Gene3D" id="2.40.128.110">
    <property type="entry name" value="Lipid/polyisoprenoid-binding, YceI-like"/>
    <property type="match status" value="1"/>
</dbReference>
<dbReference type="EMBL" id="SBKO01000003">
    <property type="protein sequence ID" value="RXR18349.1"/>
    <property type="molecule type" value="Genomic_DNA"/>
</dbReference>
<reference evidence="3" key="1">
    <citation type="submission" date="2019-01" db="EMBL/GenBank/DDBJ databases">
        <title>Cytophagaceae bacterium strain CAR-16.</title>
        <authorList>
            <person name="Chen W.-M."/>
        </authorList>
    </citation>
    <scope>NUCLEOTIDE SEQUENCE [LARGE SCALE GENOMIC DNA]</scope>
    <source>
        <strain evidence="3">LLJ-11</strain>
    </source>
</reference>
<dbReference type="RefSeq" id="WP_129435998.1">
    <property type="nucleotide sequence ID" value="NZ_SBKO01000003.1"/>
</dbReference>